<name>A1S0M3_THEPD</name>
<dbReference type="SUPFAM" id="SSF118196">
    <property type="entry name" value="YaeB-like"/>
    <property type="match status" value="1"/>
</dbReference>
<evidence type="ECO:0000256" key="1">
    <source>
        <dbReference type="ARBA" id="ARBA00022691"/>
    </source>
</evidence>
<accession>A1S0M3</accession>
<dbReference type="InterPro" id="IPR036414">
    <property type="entry name" value="YaeB_N_sf"/>
</dbReference>
<dbReference type="InterPro" id="IPR023370">
    <property type="entry name" value="TrmO-like_N"/>
</dbReference>
<sequence length="71" mass="8051">MQAKGFEERVLACRYSCFRSPVALSVVRLVKREGRLLCVEGLDLFDGTPVLDIKPCQSTRMHAHRSGFRRG</sequence>
<dbReference type="Proteomes" id="UP000000641">
    <property type="component" value="Chromosome"/>
</dbReference>
<comment type="similarity">
    <text evidence="2">Belongs to the tRNA methyltransferase O family.</text>
</comment>
<dbReference type="EnsemblBacteria" id="ABL79003">
    <property type="protein sequence ID" value="ABL79003"/>
    <property type="gene ID" value="Tpen_1608"/>
</dbReference>
<dbReference type="GeneID" id="4601539"/>
<dbReference type="KEGG" id="tpe:Tpen_1608"/>
<evidence type="ECO:0000313" key="5">
    <source>
        <dbReference type="Proteomes" id="UP000000641"/>
    </source>
</evidence>
<dbReference type="Pfam" id="PF01980">
    <property type="entry name" value="TrmO_N"/>
    <property type="match status" value="1"/>
</dbReference>
<dbReference type="STRING" id="368408.Tpen_1608"/>
<proteinExistence type="inferred from homology"/>
<dbReference type="eggNOG" id="arCOG00761">
    <property type="taxonomic scope" value="Archaea"/>
</dbReference>
<dbReference type="OrthoDB" id="40408at2157"/>
<organism evidence="4 5">
    <name type="scientific">Thermofilum pendens (strain DSM 2475 / Hrk 5)</name>
    <dbReference type="NCBI Taxonomy" id="368408"/>
    <lineage>
        <taxon>Archaea</taxon>
        <taxon>Thermoproteota</taxon>
        <taxon>Thermoprotei</taxon>
        <taxon>Thermofilales</taxon>
        <taxon>Thermofilaceae</taxon>
        <taxon>Thermofilum</taxon>
    </lineage>
</organism>
<reference evidence="5" key="1">
    <citation type="journal article" date="2008" name="J. Bacteriol.">
        <title>Genome sequence of Thermofilum pendens reveals an exceptional loss of biosynthetic pathways without genome reduction.</title>
        <authorList>
            <person name="Anderson I."/>
            <person name="Rodriguez J."/>
            <person name="Susanti D."/>
            <person name="Porat I."/>
            <person name="Reich C."/>
            <person name="Ulrich L.E."/>
            <person name="Elkins J.G."/>
            <person name="Mavromatis K."/>
            <person name="Lykidis A."/>
            <person name="Kim E."/>
            <person name="Thompson L.S."/>
            <person name="Nolan M."/>
            <person name="Land M."/>
            <person name="Copeland A."/>
            <person name="Lapidus A."/>
            <person name="Lucas S."/>
            <person name="Detter C."/>
            <person name="Zhulin I.B."/>
            <person name="Olsen G.J."/>
            <person name="Whitman W."/>
            <person name="Mukhopadhyay B."/>
            <person name="Bristow J."/>
            <person name="Kyrpides N."/>
        </authorList>
    </citation>
    <scope>NUCLEOTIDE SEQUENCE [LARGE SCALE GENOMIC DNA]</scope>
    <source>
        <strain evidence="5">DSM 2475 / Hrk 5</strain>
    </source>
</reference>
<dbReference type="EMBL" id="CP000505">
    <property type="protein sequence ID" value="ABL79003.1"/>
    <property type="molecule type" value="Genomic_DNA"/>
</dbReference>
<dbReference type="InterPro" id="IPR036413">
    <property type="entry name" value="YaeB-like_sf"/>
</dbReference>
<dbReference type="HOGENOM" id="CLU_2730611_0_0_2"/>
<dbReference type="RefSeq" id="WP_011753268.1">
    <property type="nucleotide sequence ID" value="NC_008698.1"/>
</dbReference>
<evidence type="ECO:0000313" key="4">
    <source>
        <dbReference type="EMBL" id="ABL79003.1"/>
    </source>
</evidence>
<keyword evidence="1" id="KW-0949">S-adenosyl-L-methionine</keyword>
<evidence type="ECO:0000259" key="3">
    <source>
        <dbReference type="PROSITE" id="PS51668"/>
    </source>
</evidence>
<feature type="domain" description="TsaA-like" evidence="3">
    <location>
        <begin position="1"/>
        <end position="65"/>
    </location>
</feature>
<dbReference type="Gene3D" id="2.40.30.70">
    <property type="entry name" value="YaeB-like"/>
    <property type="match status" value="1"/>
</dbReference>
<protein>
    <recommendedName>
        <fullName evidence="3">TsaA-like domain-containing protein</fullName>
    </recommendedName>
</protein>
<evidence type="ECO:0000256" key="2">
    <source>
        <dbReference type="ARBA" id="ARBA00033753"/>
    </source>
</evidence>
<dbReference type="AlphaFoldDB" id="A1S0M3"/>
<gene>
    <name evidence="4" type="ordered locus">Tpen_1608</name>
</gene>
<dbReference type="PROSITE" id="PS51668">
    <property type="entry name" value="TSAA_2"/>
    <property type="match status" value="1"/>
</dbReference>
<keyword evidence="5" id="KW-1185">Reference proteome</keyword>